<organism evidence="3 4">
    <name type="scientific">Oncorhynchus tshawytscha</name>
    <name type="common">Chinook salmon</name>
    <name type="synonym">Salmo tshawytscha</name>
    <dbReference type="NCBI Taxonomy" id="74940"/>
    <lineage>
        <taxon>Eukaryota</taxon>
        <taxon>Metazoa</taxon>
        <taxon>Chordata</taxon>
        <taxon>Craniata</taxon>
        <taxon>Vertebrata</taxon>
        <taxon>Euteleostomi</taxon>
        <taxon>Actinopterygii</taxon>
        <taxon>Neopterygii</taxon>
        <taxon>Teleostei</taxon>
        <taxon>Protacanthopterygii</taxon>
        <taxon>Salmoniformes</taxon>
        <taxon>Salmonidae</taxon>
        <taxon>Salmoninae</taxon>
        <taxon>Oncorhynchus</taxon>
    </lineage>
</organism>
<reference evidence="3" key="2">
    <citation type="submission" date="2025-08" db="UniProtKB">
        <authorList>
            <consortium name="Ensembl"/>
        </authorList>
    </citation>
    <scope>IDENTIFICATION</scope>
</reference>
<dbReference type="InterPro" id="IPR036875">
    <property type="entry name" value="Znf_CCHC_sf"/>
</dbReference>
<feature type="domain" description="CCHC-type" evidence="2">
    <location>
        <begin position="162"/>
        <end position="177"/>
    </location>
</feature>
<reference evidence="3" key="3">
    <citation type="submission" date="2025-09" db="UniProtKB">
        <authorList>
            <consortium name="Ensembl"/>
        </authorList>
    </citation>
    <scope>IDENTIFICATION</scope>
</reference>
<dbReference type="Ensembl" id="ENSOTST00005189638.1">
    <property type="protein sequence ID" value="ENSOTSP00005133107.1"/>
    <property type="gene ID" value="ENSOTSG00005061875.1"/>
</dbReference>
<keyword evidence="4" id="KW-1185">Reference proteome</keyword>
<dbReference type="Gene3D" id="4.10.60.10">
    <property type="entry name" value="Zinc finger, CCHC-type"/>
    <property type="match status" value="1"/>
</dbReference>
<evidence type="ECO:0000313" key="3">
    <source>
        <dbReference type="Ensembl" id="ENSOTSP00005133107.1"/>
    </source>
</evidence>
<reference evidence="4" key="1">
    <citation type="journal article" date="2018" name="PLoS ONE">
        <title>Chinook salmon (Oncorhynchus tshawytscha) genome and transcriptome.</title>
        <authorList>
            <person name="Christensen K.A."/>
            <person name="Leong J.S."/>
            <person name="Sakhrani D."/>
            <person name="Biagi C.A."/>
            <person name="Minkley D.R."/>
            <person name="Withler R.E."/>
            <person name="Rondeau E.B."/>
            <person name="Koop B.F."/>
            <person name="Devlin R.H."/>
        </authorList>
    </citation>
    <scope>NUCLEOTIDE SEQUENCE [LARGE SCALE GENOMIC DNA]</scope>
</reference>
<dbReference type="PROSITE" id="PS50158">
    <property type="entry name" value="ZF_CCHC"/>
    <property type="match status" value="1"/>
</dbReference>
<dbReference type="GO" id="GO:0008270">
    <property type="term" value="F:zinc ion binding"/>
    <property type="evidence" value="ECO:0007669"/>
    <property type="project" value="UniProtKB-KW"/>
</dbReference>
<keyword evidence="1" id="KW-0479">Metal-binding</keyword>
<keyword evidence="1" id="KW-0862">Zinc</keyword>
<keyword evidence="1" id="KW-0863">Zinc-finger</keyword>
<dbReference type="GO" id="GO:0003676">
    <property type="term" value="F:nucleic acid binding"/>
    <property type="evidence" value="ECO:0007669"/>
    <property type="project" value="InterPro"/>
</dbReference>
<proteinExistence type="predicted"/>
<dbReference type="Proteomes" id="UP000694402">
    <property type="component" value="Unassembled WGS sequence"/>
</dbReference>
<dbReference type="AlphaFoldDB" id="A0AAZ3QUX3"/>
<dbReference type="GeneTree" id="ENSGT01100000263588"/>
<dbReference type="InterPro" id="IPR001878">
    <property type="entry name" value="Znf_CCHC"/>
</dbReference>
<dbReference type="Pfam" id="PF00098">
    <property type="entry name" value="zf-CCHC"/>
    <property type="match status" value="1"/>
</dbReference>
<protein>
    <recommendedName>
        <fullName evidence="2">CCHC-type domain-containing protein</fullName>
    </recommendedName>
</protein>
<evidence type="ECO:0000259" key="2">
    <source>
        <dbReference type="PROSITE" id="PS50158"/>
    </source>
</evidence>
<evidence type="ECO:0000313" key="4">
    <source>
        <dbReference type="Proteomes" id="UP000694402"/>
    </source>
</evidence>
<name>A0AAZ3QUX3_ONCTS</name>
<evidence type="ECO:0000256" key="1">
    <source>
        <dbReference type="PROSITE-ProRule" id="PRU00047"/>
    </source>
</evidence>
<accession>A0AAZ3QUX3</accession>
<dbReference type="SMART" id="SM00343">
    <property type="entry name" value="ZnF_C2HC"/>
    <property type="match status" value="2"/>
</dbReference>
<dbReference type="SUPFAM" id="SSF57756">
    <property type="entry name" value="Retrovirus zinc finger-like domains"/>
    <property type="match status" value="1"/>
</dbReference>
<sequence length="366" mass="41368">MELLRGIKEVCGTILGCRMKDRNKYEITMSHEKGKERLIDGLKIKSCQVMAKELGNDELVVSFLNLPAYITDDEIYEKLQGWKVNATTPIKRRMWPGTDIVDGTRFCKVKFTDSVQSLPYSTKFNTVEGFEYFRVIHDNQVKVCRLCIQPGHILKECPEFICHKCGEQGHYARECSNIGDMCRRCERPKDRCKCKKVNDVLFLQTMDLITEEDDESVAMERGEESDMESVSQGIAETAVDVLGEYVIPSGSTRDAVLVSAADTEEQQHRIGELDTQVEMVQGASQVPEPALSLCENNTKERAGSTGVDGMVKAHFTKGFNVAPLISPSHESDEEIDSEDFQLFARNKRSLTKAREGWDLVKRKSLF</sequence>